<evidence type="ECO:0000313" key="2">
    <source>
        <dbReference type="Ensembl" id="ENSPSNP00000030324.1"/>
    </source>
</evidence>
<dbReference type="Ensembl" id="ENSPSNT00000034023.1">
    <property type="protein sequence ID" value="ENSPSNP00000030324.1"/>
    <property type="gene ID" value="ENSPSNG00000021913.1"/>
</dbReference>
<reference evidence="2" key="3">
    <citation type="submission" date="2025-09" db="UniProtKB">
        <authorList>
            <consortium name="Ensembl"/>
        </authorList>
    </citation>
    <scope>IDENTIFICATION</scope>
</reference>
<reference evidence="2" key="1">
    <citation type="submission" date="2019-08" db="EMBL/GenBank/DDBJ databases">
        <title>Phocoena sinus (Vaquita) genome, mPhoSin1, primary haplotype.</title>
        <authorList>
            <person name="Morin P."/>
            <person name="Mountcastle J."/>
            <person name="Fungtammasan C."/>
            <person name="Rhie A."/>
            <person name="Rojas-Bracho L."/>
            <person name="Smith C.R."/>
            <person name="Taylor B.L."/>
            <person name="Gulland F.M.D."/>
            <person name="Musser W."/>
            <person name="Houck M."/>
            <person name="Haase B."/>
            <person name="Paez S."/>
            <person name="Howe K."/>
            <person name="Torrance J."/>
            <person name="Formenti G."/>
            <person name="Phillippy A."/>
            <person name="Ryder O."/>
            <person name="Jarvis E.D."/>
            <person name="Fedrigo O."/>
        </authorList>
    </citation>
    <scope>NUCLEOTIDE SEQUENCE [LARGE SCALE GENOMIC DNA]</scope>
</reference>
<reference evidence="2" key="2">
    <citation type="submission" date="2025-08" db="UniProtKB">
        <authorList>
            <consortium name="Ensembl"/>
        </authorList>
    </citation>
    <scope>IDENTIFICATION</scope>
</reference>
<feature type="signal peptide" evidence="1">
    <location>
        <begin position="1"/>
        <end position="30"/>
    </location>
</feature>
<keyword evidence="3" id="KW-1185">Reference proteome</keyword>
<accession>A0A8C9EDF6</accession>
<feature type="chain" id="PRO_5034897325" evidence="1">
    <location>
        <begin position="31"/>
        <end position="67"/>
    </location>
</feature>
<sequence>IQKVQLHNVLRCFSNHSFCLLLLFINQTQGNVTTLPRPMESVFSSHNNLLKCCFLRGWRKPKMSPGC</sequence>
<keyword evidence="1" id="KW-0732">Signal</keyword>
<organism evidence="2 3">
    <name type="scientific">Phocoena sinus</name>
    <name type="common">Vaquita</name>
    <dbReference type="NCBI Taxonomy" id="42100"/>
    <lineage>
        <taxon>Eukaryota</taxon>
        <taxon>Metazoa</taxon>
        <taxon>Chordata</taxon>
        <taxon>Craniata</taxon>
        <taxon>Vertebrata</taxon>
        <taxon>Euteleostomi</taxon>
        <taxon>Mammalia</taxon>
        <taxon>Eutheria</taxon>
        <taxon>Laurasiatheria</taxon>
        <taxon>Artiodactyla</taxon>
        <taxon>Whippomorpha</taxon>
        <taxon>Cetacea</taxon>
        <taxon>Odontoceti</taxon>
        <taxon>Phocoenidae</taxon>
        <taxon>Phocoena</taxon>
    </lineage>
</organism>
<proteinExistence type="predicted"/>
<evidence type="ECO:0000313" key="3">
    <source>
        <dbReference type="Proteomes" id="UP000694554"/>
    </source>
</evidence>
<evidence type="ECO:0000256" key="1">
    <source>
        <dbReference type="SAM" id="SignalP"/>
    </source>
</evidence>
<dbReference type="Proteomes" id="UP000694554">
    <property type="component" value="Chromosome 7"/>
</dbReference>
<dbReference type="AlphaFoldDB" id="A0A8C9EDF6"/>
<name>A0A8C9EDF6_PHOSS</name>
<dbReference type="GeneTree" id="ENSGT01010000229597"/>
<protein>
    <submittedName>
        <fullName evidence="2">Uncharacterized protein</fullName>
    </submittedName>
</protein>